<dbReference type="EMBL" id="FRDJ01000003">
    <property type="protein sequence ID" value="SHN57328.1"/>
    <property type="molecule type" value="Genomic_DNA"/>
</dbReference>
<comment type="function">
    <text evidence="8">Ligates lysine onto the cytidine present at position 34 of the AUA codon-specific tRNA(Ile) that contains the anticodon CAU, in an ATP-dependent manner. Cytidine is converted to lysidine, thus changing the amino acid specificity of the tRNA from methionine to isoleucine.</text>
</comment>
<dbReference type="STRING" id="1121883.SAMN02745226_00871"/>
<dbReference type="NCBIfam" id="TIGR02432">
    <property type="entry name" value="lysidine_TilS_N"/>
    <property type="match status" value="1"/>
</dbReference>
<dbReference type="SUPFAM" id="SSF56037">
    <property type="entry name" value="PheT/TilS domain"/>
    <property type="match status" value="1"/>
</dbReference>
<dbReference type="InterPro" id="IPR014729">
    <property type="entry name" value="Rossmann-like_a/b/a_fold"/>
</dbReference>
<dbReference type="OrthoDB" id="9807403at2"/>
<evidence type="ECO:0000313" key="11">
    <source>
        <dbReference type="Proteomes" id="UP000184207"/>
    </source>
</evidence>
<name>A0A1M7SFP2_FERGO</name>
<dbReference type="NCBIfam" id="TIGR02433">
    <property type="entry name" value="lysidine_TilS_C"/>
    <property type="match status" value="1"/>
</dbReference>
<dbReference type="HAMAP" id="MF_01161">
    <property type="entry name" value="tRNA_Ile_lys_synt"/>
    <property type="match status" value="1"/>
</dbReference>
<dbReference type="GO" id="GO:0032267">
    <property type="term" value="F:tRNA(Ile)-lysidine synthase activity"/>
    <property type="evidence" value="ECO:0007669"/>
    <property type="project" value="UniProtKB-EC"/>
</dbReference>
<dbReference type="Gene3D" id="3.40.50.620">
    <property type="entry name" value="HUPs"/>
    <property type="match status" value="1"/>
</dbReference>
<dbReference type="RefSeq" id="WP_084634356.1">
    <property type="nucleotide sequence ID" value="NZ_FRDJ01000003.1"/>
</dbReference>
<evidence type="ECO:0000256" key="3">
    <source>
        <dbReference type="ARBA" id="ARBA00022598"/>
    </source>
</evidence>
<keyword evidence="5 8" id="KW-0547">Nucleotide-binding</keyword>
<comment type="catalytic activity">
    <reaction evidence="7 8">
        <text>cytidine(34) in tRNA(Ile2) + L-lysine + ATP = lysidine(34) in tRNA(Ile2) + AMP + diphosphate + H(+)</text>
        <dbReference type="Rhea" id="RHEA:43744"/>
        <dbReference type="Rhea" id="RHEA-COMP:10625"/>
        <dbReference type="Rhea" id="RHEA-COMP:10670"/>
        <dbReference type="ChEBI" id="CHEBI:15378"/>
        <dbReference type="ChEBI" id="CHEBI:30616"/>
        <dbReference type="ChEBI" id="CHEBI:32551"/>
        <dbReference type="ChEBI" id="CHEBI:33019"/>
        <dbReference type="ChEBI" id="CHEBI:82748"/>
        <dbReference type="ChEBI" id="CHEBI:83665"/>
        <dbReference type="ChEBI" id="CHEBI:456215"/>
        <dbReference type="EC" id="6.3.4.19"/>
    </reaction>
</comment>
<organism evidence="10 11">
    <name type="scientific">Fervidobacterium gondwanense DSM 13020</name>
    <dbReference type="NCBI Taxonomy" id="1121883"/>
    <lineage>
        <taxon>Bacteria</taxon>
        <taxon>Thermotogati</taxon>
        <taxon>Thermotogota</taxon>
        <taxon>Thermotogae</taxon>
        <taxon>Thermotogales</taxon>
        <taxon>Fervidobacteriaceae</taxon>
        <taxon>Fervidobacterium</taxon>
    </lineage>
</organism>
<keyword evidence="3 8" id="KW-0436">Ligase</keyword>
<dbReference type="InterPro" id="IPR011063">
    <property type="entry name" value="TilS/TtcA_N"/>
</dbReference>
<feature type="domain" description="Lysidine-tRNA(Ile) synthetase C-terminal" evidence="9">
    <location>
        <begin position="379"/>
        <end position="443"/>
    </location>
</feature>
<dbReference type="EC" id="6.3.4.19" evidence="8"/>
<keyword evidence="4 8" id="KW-0819">tRNA processing</keyword>
<evidence type="ECO:0000259" key="9">
    <source>
        <dbReference type="SMART" id="SM00977"/>
    </source>
</evidence>
<gene>
    <name evidence="8" type="primary">tilS</name>
    <name evidence="10" type="ORF">SAMN02745226_00871</name>
</gene>
<dbReference type="InterPro" id="IPR012795">
    <property type="entry name" value="tRNA_Ile_lys_synt_N"/>
</dbReference>
<dbReference type="PANTHER" id="PTHR43033:SF1">
    <property type="entry name" value="TRNA(ILE)-LYSIDINE SYNTHASE-RELATED"/>
    <property type="match status" value="1"/>
</dbReference>
<dbReference type="SMART" id="SM00977">
    <property type="entry name" value="TilS_C"/>
    <property type="match status" value="1"/>
</dbReference>
<evidence type="ECO:0000256" key="2">
    <source>
        <dbReference type="ARBA" id="ARBA00022490"/>
    </source>
</evidence>
<comment type="domain">
    <text evidence="8">The N-terminal region contains the highly conserved SGGXDS motif, predicted to be a P-loop motif involved in ATP binding.</text>
</comment>
<evidence type="ECO:0000313" key="10">
    <source>
        <dbReference type="EMBL" id="SHN57328.1"/>
    </source>
</evidence>
<dbReference type="Pfam" id="PF01171">
    <property type="entry name" value="ATP_bind_3"/>
    <property type="match status" value="1"/>
</dbReference>
<dbReference type="Proteomes" id="UP000184207">
    <property type="component" value="Unassembled WGS sequence"/>
</dbReference>
<dbReference type="InterPro" id="IPR012094">
    <property type="entry name" value="tRNA_Ile_lys_synt"/>
</dbReference>
<sequence>MMFSDLSSQKGKNEHGGMFERFEGIVRKYAPTEVSFLLAVSGGVDSIVMLDLFIRLKAKRQLKIGVATFNHKLRKEADEEVEFVKKFCEDHSIPFYTACADVKAYAYINKLSLEEAARILRYEFLHSVKNSYGYNLIATAHNLNDLLETIILRLAKGTGPFGMVGLKPLSGEHLRPLLFFTREEIESYAIARNLTFFTDASNFDERYERNYIRHRIVPLLRKLNPSIERAAESLAQSTWKLDEYIESVVEKTERFRTNDRLFFKLSEDRYIQIEQVRRFAMEFFGKPLDREKIERFENAKSKSFKVSFWRNLGMEVSHGWVMMGDIISHERFEYTLTIERHGNETIFCPNEKRYYINGYFIEFINRDIMLPYGVDKIVLIVRNWMEGDRTLEGKKVKEVFNERKVPTFLRRMIPLIEYNDKIVFIPHIYKSRFLDSLNIQVVVKGGFGIES</sequence>
<evidence type="ECO:0000256" key="7">
    <source>
        <dbReference type="ARBA" id="ARBA00048539"/>
    </source>
</evidence>
<dbReference type="AlphaFoldDB" id="A0A1M7SFP2"/>
<reference evidence="11" key="1">
    <citation type="submission" date="2016-12" db="EMBL/GenBank/DDBJ databases">
        <authorList>
            <person name="Varghese N."/>
            <person name="Submissions S."/>
        </authorList>
    </citation>
    <scope>NUCLEOTIDE SEQUENCE [LARGE SCALE GENOMIC DNA]</scope>
    <source>
        <strain evidence="11">DSM 13020</strain>
    </source>
</reference>
<dbReference type="InterPro" id="IPR012796">
    <property type="entry name" value="Lysidine-tRNA-synth_C"/>
</dbReference>
<feature type="binding site" evidence="8">
    <location>
        <begin position="41"/>
        <end position="46"/>
    </location>
    <ligand>
        <name>ATP</name>
        <dbReference type="ChEBI" id="CHEBI:30616"/>
    </ligand>
</feature>
<evidence type="ECO:0000256" key="5">
    <source>
        <dbReference type="ARBA" id="ARBA00022741"/>
    </source>
</evidence>
<dbReference type="Pfam" id="PF11734">
    <property type="entry name" value="TilS_C"/>
    <property type="match status" value="1"/>
</dbReference>
<proteinExistence type="inferred from homology"/>
<comment type="subcellular location">
    <subcellularLocation>
        <location evidence="1 8">Cytoplasm</location>
    </subcellularLocation>
</comment>
<dbReference type="SUPFAM" id="SSF52402">
    <property type="entry name" value="Adenine nucleotide alpha hydrolases-like"/>
    <property type="match status" value="1"/>
</dbReference>
<keyword evidence="6 8" id="KW-0067">ATP-binding</keyword>
<protein>
    <recommendedName>
        <fullName evidence="8">tRNA(Ile)-lysidine synthase</fullName>
        <ecNumber evidence="8">6.3.4.19</ecNumber>
    </recommendedName>
    <alternativeName>
        <fullName evidence="8">tRNA(Ile)-2-lysyl-cytidine synthase</fullName>
    </alternativeName>
    <alternativeName>
        <fullName evidence="8">tRNA(Ile)-lysidine synthetase</fullName>
    </alternativeName>
</protein>
<evidence type="ECO:0000256" key="1">
    <source>
        <dbReference type="ARBA" id="ARBA00004496"/>
    </source>
</evidence>
<dbReference type="GO" id="GO:0005737">
    <property type="term" value="C:cytoplasm"/>
    <property type="evidence" value="ECO:0007669"/>
    <property type="project" value="UniProtKB-SubCell"/>
</dbReference>
<dbReference type="CDD" id="cd01992">
    <property type="entry name" value="TilS_N"/>
    <property type="match status" value="1"/>
</dbReference>
<accession>A0A1M7SFP2</accession>
<evidence type="ECO:0000256" key="6">
    <source>
        <dbReference type="ARBA" id="ARBA00022840"/>
    </source>
</evidence>
<evidence type="ECO:0000256" key="4">
    <source>
        <dbReference type="ARBA" id="ARBA00022694"/>
    </source>
</evidence>
<comment type="similarity">
    <text evidence="8">Belongs to the tRNA(Ile)-lysidine synthase family.</text>
</comment>
<dbReference type="GO" id="GO:0006400">
    <property type="term" value="P:tRNA modification"/>
    <property type="evidence" value="ECO:0007669"/>
    <property type="project" value="UniProtKB-UniRule"/>
</dbReference>
<dbReference type="GO" id="GO:0005524">
    <property type="term" value="F:ATP binding"/>
    <property type="evidence" value="ECO:0007669"/>
    <property type="project" value="UniProtKB-UniRule"/>
</dbReference>
<evidence type="ECO:0000256" key="8">
    <source>
        <dbReference type="HAMAP-Rule" id="MF_01161"/>
    </source>
</evidence>
<keyword evidence="2 8" id="KW-0963">Cytoplasm</keyword>
<dbReference type="PANTHER" id="PTHR43033">
    <property type="entry name" value="TRNA(ILE)-LYSIDINE SYNTHASE-RELATED"/>
    <property type="match status" value="1"/>
</dbReference>
<keyword evidence="11" id="KW-1185">Reference proteome</keyword>